<gene>
    <name evidence="1" type="ORF">NARC_90039</name>
</gene>
<comment type="caution">
    <text evidence="1">The sequence shown here is derived from an EMBL/GenBank/DDBJ whole genome shotgun (WGS) entry which is preliminary data.</text>
</comment>
<keyword evidence="2" id="KW-1185">Reference proteome</keyword>
<evidence type="ECO:0000313" key="1">
    <source>
        <dbReference type="EMBL" id="TVP40134.1"/>
    </source>
</evidence>
<proteinExistence type="predicted"/>
<sequence>MQYIIFVTYSHSTAIIGIKIIEMSICSKKGRWNRGIYIEYQENYYETRSKIFSQYHFFSSIKFFAENDDISAYNLFDYYVGELTSGVLLSGPDGLDRFKEDFSLRFV</sequence>
<organism evidence="1 2">
    <name type="scientific">Candidatus Nitrosocosmicus arcticus</name>
    <dbReference type="NCBI Taxonomy" id="2035267"/>
    <lineage>
        <taxon>Archaea</taxon>
        <taxon>Nitrososphaerota</taxon>
        <taxon>Nitrososphaeria</taxon>
        <taxon>Nitrososphaerales</taxon>
        <taxon>Nitrososphaeraceae</taxon>
        <taxon>Candidatus Nitrosocosmicus</taxon>
    </lineage>
</organism>
<reference evidence="1 2" key="1">
    <citation type="journal article" date="2019" name="Front. Microbiol.">
        <title>Ammonia Oxidation by the Arctic Terrestrial Thaumarchaeote Candidatus Nitrosocosmicus arcticus Is Stimulated by Increasing Temperatures.</title>
        <authorList>
            <person name="Alves R.J.E."/>
            <person name="Kerou M."/>
            <person name="Zappe A."/>
            <person name="Bittner R."/>
            <person name="Abby S.S."/>
            <person name="Schmidt H.A."/>
            <person name="Pfeifer K."/>
            <person name="Schleper C."/>
        </authorList>
    </citation>
    <scope>NUCLEOTIDE SEQUENCE [LARGE SCALE GENOMIC DNA]</scope>
    <source>
        <strain evidence="1 2">Kfb</strain>
    </source>
</reference>
<protein>
    <submittedName>
        <fullName evidence="1">Uncharacterized protein</fullName>
    </submittedName>
</protein>
<dbReference type="EMBL" id="VOAH01000009">
    <property type="protein sequence ID" value="TVP40134.1"/>
    <property type="molecule type" value="Genomic_DNA"/>
</dbReference>
<dbReference type="Proteomes" id="UP000315289">
    <property type="component" value="Unassembled WGS sequence"/>
</dbReference>
<name>A0A557SU49_9ARCH</name>
<dbReference type="AlphaFoldDB" id="A0A557SU49"/>
<accession>A0A557SU49</accession>
<evidence type="ECO:0000313" key="2">
    <source>
        <dbReference type="Proteomes" id="UP000315289"/>
    </source>
</evidence>